<evidence type="ECO:0000256" key="2">
    <source>
        <dbReference type="SAM" id="Phobius"/>
    </source>
</evidence>
<dbReference type="Proteomes" id="UP000268857">
    <property type="component" value="Unassembled WGS sequence"/>
</dbReference>
<dbReference type="PANTHER" id="PTHR43861:SF3">
    <property type="entry name" value="PUTATIVE (AFU_ORTHOLOGUE AFUA_2G14390)-RELATED"/>
    <property type="match status" value="1"/>
</dbReference>
<accession>A0A3S0Y4E5</accession>
<gene>
    <name evidence="4" type="ORF">PCC6912_21330</name>
</gene>
<name>A0A3S0Y4E5_CHLFR</name>
<keyword evidence="2" id="KW-1133">Transmembrane helix</keyword>
<evidence type="ECO:0000313" key="4">
    <source>
        <dbReference type="EMBL" id="RUR83890.1"/>
    </source>
</evidence>
<sequence length="221" mass="24361">MLSSSSVLKTILFDTGALIALLVGIGLWWRRAVRRYYLPCPFWLAWLLENPYMEAMAGSSVILDRLNLSPGMQVLDVGCGTGRIAIPAARRVAPNGQVVALDSQSGMLHKLEQRASANSITNIRTLLNKIEPGVLERNKFDRALLVTVLGEIPDREAALQEIFAALKPNGILSITEVIPDPHYQTLGTVRRIAEAVGFCPDHYYGNFLAFTMNFVKPDPAQ</sequence>
<dbReference type="RefSeq" id="WP_016877497.1">
    <property type="nucleotide sequence ID" value="NZ_AJLN01000015.1"/>
</dbReference>
<dbReference type="AlphaFoldDB" id="A0A3S0Y4E5"/>
<dbReference type="SUPFAM" id="SSF53335">
    <property type="entry name" value="S-adenosyl-L-methionine-dependent methyltransferases"/>
    <property type="match status" value="1"/>
</dbReference>
<dbReference type="PANTHER" id="PTHR43861">
    <property type="entry name" value="TRANS-ACONITATE 2-METHYLTRANSFERASE-RELATED"/>
    <property type="match status" value="1"/>
</dbReference>
<dbReference type="GO" id="GO:0016740">
    <property type="term" value="F:transferase activity"/>
    <property type="evidence" value="ECO:0007669"/>
    <property type="project" value="UniProtKB-KW"/>
</dbReference>
<keyword evidence="1" id="KW-0808">Transferase</keyword>
<evidence type="ECO:0000313" key="5">
    <source>
        <dbReference type="Proteomes" id="UP000268857"/>
    </source>
</evidence>
<dbReference type="OrthoDB" id="9784101at2"/>
<evidence type="ECO:0000256" key="1">
    <source>
        <dbReference type="ARBA" id="ARBA00022679"/>
    </source>
</evidence>
<evidence type="ECO:0000259" key="3">
    <source>
        <dbReference type="Pfam" id="PF13847"/>
    </source>
</evidence>
<feature type="domain" description="Methyltransferase" evidence="3">
    <location>
        <begin position="69"/>
        <end position="177"/>
    </location>
</feature>
<dbReference type="InterPro" id="IPR025714">
    <property type="entry name" value="Methyltranfer_dom"/>
</dbReference>
<protein>
    <recommendedName>
        <fullName evidence="3">Methyltransferase domain-containing protein</fullName>
    </recommendedName>
</protein>
<dbReference type="InterPro" id="IPR029063">
    <property type="entry name" value="SAM-dependent_MTases_sf"/>
</dbReference>
<dbReference type="STRING" id="211165.GCA_000317285_00163"/>
<keyword evidence="5" id="KW-1185">Reference proteome</keyword>
<reference evidence="4 5" key="1">
    <citation type="journal article" date="2019" name="Genome Biol. Evol.">
        <title>Day and night: Metabolic profiles and evolutionary relationships of six axenic non-marine cyanobacteria.</title>
        <authorList>
            <person name="Will S.E."/>
            <person name="Henke P."/>
            <person name="Boedeker C."/>
            <person name="Huang S."/>
            <person name="Brinkmann H."/>
            <person name="Rohde M."/>
            <person name="Jarek M."/>
            <person name="Friedl T."/>
            <person name="Seufert S."/>
            <person name="Schumacher M."/>
            <person name="Overmann J."/>
            <person name="Neumann-Schaal M."/>
            <person name="Petersen J."/>
        </authorList>
    </citation>
    <scope>NUCLEOTIDE SEQUENCE [LARGE SCALE GENOMIC DNA]</scope>
    <source>
        <strain evidence="4 5">PCC 6912</strain>
    </source>
</reference>
<proteinExistence type="predicted"/>
<dbReference type="Gene3D" id="3.40.50.150">
    <property type="entry name" value="Vaccinia Virus protein VP39"/>
    <property type="match status" value="1"/>
</dbReference>
<feature type="transmembrane region" description="Helical" evidence="2">
    <location>
        <begin position="6"/>
        <end position="29"/>
    </location>
</feature>
<keyword evidence="2" id="KW-0812">Transmembrane</keyword>
<dbReference type="Pfam" id="PF13847">
    <property type="entry name" value="Methyltransf_31"/>
    <property type="match status" value="1"/>
</dbReference>
<dbReference type="EMBL" id="RSCJ01000006">
    <property type="protein sequence ID" value="RUR83890.1"/>
    <property type="molecule type" value="Genomic_DNA"/>
</dbReference>
<dbReference type="CDD" id="cd02440">
    <property type="entry name" value="AdoMet_MTases"/>
    <property type="match status" value="1"/>
</dbReference>
<keyword evidence="2" id="KW-0472">Membrane</keyword>
<comment type="caution">
    <text evidence="4">The sequence shown here is derived from an EMBL/GenBank/DDBJ whole genome shotgun (WGS) entry which is preliminary data.</text>
</comment>
<organism evidence="4 5">
    <name type="scientific">Chlorogloeopsis fritschii PCC 6912</name>
    <dbReference type="NCBI Taxonomy" id="211165"/>
    <lineage>
        <taxon>Bacteria</taxon>
        <taxon>Bacillati</taxon>
        <taxon>Cyanobacteriota</taxon>
        <taxon>Cyanophyceae</taxon>
        <taxon>Nostocales</taxon>
        <taxon>Chlorogloeopsidaceae</taxon>
        <taxon>Chlorogloeopsis</taxon>
    </lineage>
</organism>